<evidence type="ECO:0000256" key="1">
    <source>
        <dbReference type="SAM" id="MobiDB-lite"/>
    </source>
</evidence>
<dbReference type="EMBL" id="CAJB01000293">
    <property type="protein sequence ID" value="CCH78874.1"/>
    <property type="molecule type" value="Genomic_DNA"/>
</dbReference>
<feature type="region of interest" description="Disordered" evidence="1">
    <location>
        <begin position="117"/>
        <end position="141"/>
    </location>
</feature>
<dbReference type="InterPro" id="IPR037465">
    <property type="entry name" value="YlxR"/>
</dbReference>
<evidence type="ECO:0000313" key="3">
    <source>
        <dbReference type="EMBL" id="CCH78874.1"/>
    </source>
</evidence>
<gene>
    <name evidence="3" type="ORF">BN12_3620002</name>
</gene>
<protein>
    <recommendedName>
        <fullName evidence="2">YlxR domain-containing protein</fullName>
    </recommendedName>
</protein>
<dbReference type="InterPro" id="IPR007393">
    <property type="entry name" value="YlxR_dom"/>
</dbReference>
<feature type="region of interest" description="Disordered" evidence="1">
    <location>
        <begin position="1"/>
        <end position="43"/>
    </location>
</feature>
<proteinExistence type="predicted"/>
<feature type="domain" description="YlxR" evidence="2">
    <location>
        <begin position="46"/>
        <end position="119"/>
    </location>
</feature>
<name>A0A077M3W0_9MICO</name>
<dbReference type="Gene3D" id="3.30.1230.10">
    <property type="entry name" value="YlxR-like"/>
    <property type="match status" value="1"/>
</dbReference>
<dbReference type="InterPro" id="IPR035931">
    <property type="entry name" value="YlxR-like_sf"/>
</dbReference>
<reference evidence="3 4" key="1">
    <citation type="journal article" date="2013" name="ISME J.">
        <title>A metabolic model for members of the genus Tetrasphaera involved in enhanced biological phosphorus removal.</title>
        <authorList>
            <person name="Kristiansen R."/>
            <person name="Nguyen H.T.T."/>
            <person name="Saunders A.M."/>
            <person name="Nielsen J.L."/>
            <person name="Wimmer R."/>
            <person name="Le V.Q."/>
            <person name="McIlroy S.J."/>
            <person name="Petrovski S."/>
            <person name="Seviour R.J."/>
            <person name="Calteau A."/>
            <person name="Nielsen K.L."/>
            <person name="Nielsen P.H."/>
        </authorList>
    </citation>
    <scope>NUCLEOTIDE SEQUENCE [LARGE SCALE GENOMIC DNA]</scope>
    <source>
        <strain evidence="3 4">T1-X7</strain>
    </source>
</reference>
<comment type="caution">
    <text evidence="3">The sequence shown here is derived from an EMBL/GenBank/DDBJ whole genome shotgun (WGS) entry which is preliminary data.</text>
</comment>
<feature type="compositionally biased region" description="Basic and acidic residues" evidence="1">
    <location>
        <begin position="124"/>
        <end position="141"/>
    </location>
</feature>
<dbReference type="Pfam" id="PF04296">
    <property type="entry name" value="YlxR"/>
    <property type="match status" value="1"/>
</dbReference>
<organism evidence="3 4">
    <name type="scientific">Nostocoides japonicum T1-X7</name>
    <dbReference type="NCBI Taxonomy" id="1194083"/>
    <lineage>
        <taxon>Bacteria</taxon>
        <taxon>Bacillati</taxon>
        <taxon>Actinomycetota</taxon>
        <taxon>Actinomycetes</taxon>
        <taxon>Micrococcales</taxon>
        <taxon>Intrasporangiaceae</taxon>
        <taxon>Nostocoides</taxon>
    </lineage>
</organism>
<dbReference type="SUPFAM" id="SSF64376">
    <property type="entry name" value="YlxR-like"/>
    <property type="match status" value="1"/>
</dbReference>
<dbReference type="PANTHER" id="PTHR34215">
    <property type="entry name" value="BLL0784 PROTEIN"/>
    <property type="match status" value="1"/>
</dbReference>
<dbReference type="STRING" id="1194083.BN12_3620002"/>
<keyword evidence="4" id="KW-1185">Reference proteome</keyword>
<dbReference type="PANTHER" id="PTHR34215:SF1">
    <property type="entry name" value="YLXR DOMAIN-CONTAINING PROTEIN"/>
    <property type="match status" value="1"/>
</dbReference>
<dbReference type="Proteomes" id="UP000035721">
    <property type="component" value="Unassembled WGS sequence"/>
</dbReference>
<evidence type="ECO:0000313" key="4">
    <source>
        <dbReference type="Proteomes" id="UP000035721"/>
    </source>
</evidence>
<dbReference type="AlphaFoldDB" id="A0A077M3W0"/>
<accession>A0A077M3W0</accession>
<evidence type="ECO:0000259" key="2">
    <source>
        <dbReference type="Pfam" id="PF04296"/>
    </source>
</evidence>
<sequence>MADRHPARHAPSGWSRRLGPVAADTGRLTSGTMDETDRTGLRPPIRTCVGCRRTDSRSALLRVVAATAPDGSPVVVPDPARRAGGRGAWLHPRLECFEQAIRRRAFGRALRSSVPLDPAPVLAHLEEREQRPSEQENRKRV</sequence>